<dbReference type="GO" id="GO:0016020">
    <property type="term" value="C:membrane"/>
    <property type="evidence" value="ECO:0007669"/>
    <property type="project" value="UniProtKB-SubCell"/>
</dbReference>
<keyword evidence="4" id="KW-0444">Lipid biosynthesis</keyword>
<gene>
    <name evidence="16" type="ORF">NDN08_004483</name>
</gene>
<comment type="similarity">
    <text evidence="3">Belongs to the 1-acyl-sn-glycerol-3-phosphate acyltransferase family.</text>
</comment>
<dbReference type="Proteomes" id="UP001157974">
    <property type="component" value="Unassembled WGS sequence"/>
</dbReference>
<dbReference type="SMART" id="SM00563">
    <property type="entry name" value="PlsC"/>
    <property type="match status" value="1"/>
</dbReference>
<keyword evidence="7 14" id="KW-1133">Transmembrane helix</keyword>
<evidence type="ECO:0000313" key="16">
    <source>
        <dbReference type="EMBL" id="KAJ8903375.1"/>
    </source>
</evidence>
<keyword evidence="10" id="KW-0594">Phospholipid biosynthesis</keyword>
<comment type="caution">
    <text evidence="16">The sequence shown here is derived from an EMBL/GenBank/DDBJ whole genome shotgun (WGS) entry which is preliminary data.</text>
</comment>
<keyword evidence="8" id="KW-0443">Lipid metabolism</keyword>
<feature type="transmembrane region" description="Helical" evidence="14">
    <location>
        <begin position="184"/>
        <end position="204"/>
    </location>
</feature>
<feature type="region of interest" description="Disordered" evidence="13">
    <location>
        <begin position="1"/>
        <end position="29"/>
    </location>
</feature>
<dbReference type="InterPro" id="IPR045252">
    <property type="entry name" value="LPCAT1-like"/>
</dbReference>
<dbReference type="Pfam" id="PF01553">
    <property type="entry name" value="Acyltransferase"/>
    <property type="match status" value="1"/>
</dbReference>
<dbReference type="SUPFAM" id="SSF69593">
    <property type="entry name" value="Glycerol-3-phosphate (1)-acyltransferase"/>
    <property type="match status" value="1"/>
</dbReference>
<dbReference type="GO" id="GO:0008654">
    <property type="term" value="P:phospholipid biosynthetic process"/>
    <property type="evidence" value="ECO:0007669"/>
    <property type="project" value="UniProtKB-KW"/>
</dbReference>
<evidence type="ECO:0000256" key="3">
    <source>
        <dbReference type="ARBA" id="ARBA00008655"/>
    </source>
</evidence>
<reference evidence="16 17" key="1">
    <citation type="journal article" date="2023" name="Nat. Commun.">
        <title>Origin of minicircular mitochondrial genomes in red algae.</title>
        <authorList>
            <person name="Lee Y."/>
            <person name="Cho C.H."/>
            <person name="Lee Y.M."/>
            <person name="Park S.I."/>
            <person name="Yang J.H."/>
            <person name="West J.A."/>
            <person name="Bhattacharya D."/>
            <person name="Yoon H.S."/>
        </authorList>
    </citation>
    <scope>NUCLEOTIDE SEQUENCE [LARGE SCALE GENOMIC DNA]</scope>
    <source>
        <strain evidence="16 17">CCMP1338</strain>
        <tissue evidence="16">Whole cell</tissue>
    </source>
</reference>
<evidence type="ECO:0000256" key="5">
    <source>
        <dbReference type="ARBA" id="ARBA00022679"/>
    </source>
</evidence>
<comment type="pathway">
    <text evidence="2">Lipid metabolism.</text>
</comment>
<evidence type="ECO:0000256" key="8">
    <source>
        <dbReference type="ARBA" id="ARBA00023098"/>
    </source>
</evidence>
<feature type="compositionally biased region" description="Low complexity" evidence="13">
    <location>
        <begin position="1"/>
        <end position="10"/>
    </location>
</feature>
<dbReference type="CDD" id="cd07991">
    <property type="entry name" value="LPLAT_LPCAT1-like"/>
    <property type="match status" value="1"/>
</dbReference>
<evidence type="ECO:0000256" key="9">
    <source>
        <dbReference type="ARBA" id="ARBA00023136"/>
    </source>
</evidence>
<keyword evidence="17" id="KW-1185">Reference proteome</keyword>
<name>A0AAV8ULE4_9RHOD</name>
<feature type="domain" description="Phospholipid/glycerol acyltransferase" evidence="15">
    <location>
        <begin position="213"/>
        <end position="324"/>
    </location>
</feature>
<evidence type="ECO:0000256" key="11">
    <source>
        <dbReference type="ARBA" id="ARBA00023264"/>
    </source>
</evidence>
<protein>
    <recommendedName>
        <fullName evidence="15">Phospholipid/glycerol acyltransferase domain-containing protein</fullName>
    </recommendedName>
</protein>
<evidence type="ECO:0000256" key="4">
    <source>
        <dbReference type="ARBA" id="ARBA00022516"/>
    </source>
</evidence>
<keyword evidence="5" id="KW-0808">Transferase</keyword>
<dbReference type="InterPro" id="IPR002123">
    <property type="entry name" value="Plipid/glycerol_acylTrfase"/>
</dbReference>
<keyword evidence="6 14" id="KW-0812">Transmembrane</keyword>
<feature type="transmembrane region" description="Helical" evidence="14">
    <location>
        <begin position="133"/>
        <end position="163"/>
    </location>
</feature>
<keyword evidence="11" id="KW-1208">Phospholipid metabolism</keyword>
<evidence type="ECO:0000256" key="1">
    <source>
        <dbReference type="ARBA" id="ARBA00004370"/>
    </source>
</evidence>
<organism evidence="16 17">
    <name type="scientific">Rhodosorus marinus</name>
    <dbReference type="NCBI Taxonomy" id="101924"/>
    <lineage>
        <taxon>Eukaryota</taxon>
        <taxon>Rhodophyta</taxon>
        <taxon>Stylonematophyceae</taxon>
        <taxon>Stylonematales</taxon>
        <taxon>Stylonemataceae</taxon>
        <taxon>Rhodosorus</taxon>
    </lineage>
</organism>
<dbReference type="PANTHER" id="PTHR23063">
    <property type="entry name" value="PHOSPHOLIPID ACYLTRANSFERASE"/>
    <property type="match status" value="1"/>
</dbReference>
<evidence type="ECO:0000313" key="17">
    <source>
        <dbReference type="Proteomes" id="UP001157974"/>
    </source>
</evidence>
<evidence type="ECO:0000256" key="7">
    <source>
        <dbReference type="ARBA" id="ARBA00022989"/>
    </source>
</evidence>
<dbReference type="PANTHER" id="PTHR23063:SF2">
    <property type="entry name" value="GLYCEROL-3-PHOSPHATE ACYLTRANSFERASE 4, ISOFORM D-RELATED"/>
    <property type="match status" value="1"/>
</dbReference>
<evidence type="ECO:0000259" key="15">
    <source>
        <dbReference type="SMART" id="SM00563"/>
    </source>
</evidence>
<accession>A0AAV8ULE4</accession>
<sequence>MEVVEQVAAEPAEKQEAEVEQPVLEETEPPELERFTRKDTLEHVTALISKVVDLPDDMLSGVIFGDEYDRQEIQQVIENATYNLVTPKIPLDLNLALPTFGGAMEDIVQDSFNKCFEAHLPVPWNWNAYLLPAYLLGIFVRYFVLFPIRLTILIWSIIAFLVISTINRKIEKDEQKAIEKDRKLMWYLANAWIMALGGVIQYSGVAPTTGAKQVYVSNHTSIIDYVVLLGAQTFAVVGQHHPQPLAFFQDVVLKCLSCIWFDRKELKDRGLVRNRIQEHVNRADVAPLLIFPEGTCVNNHYTVMFKKGAFELDAEVCPVTLKYNNIFVDAFWDTRNVSFLRYLFELLTSWALICDVTFLERQKIQPGETPVEFAQRVQTLISDVGGLEATQFNGYFKHIRADKKFIAQRQKETAQTMLRSLKLQKTLGDEKVKKIALKKTSVGKQSLTRRNV</sequence>
<evidence type="ECO:0000256" key="14">
    <source>
        <dbReference type="SAM" id="Phobius"/>
    </source>
</evidence>
<keyword evidence="9 14" id="KW-0472">Membrane</keyword>
<dbReference type="GO" id="GO:0005783">
    <property type="term" value="C:endoplasmic reticulum"/>
    <property type="evidence" value="ECO:0007669"/>
    <property type="project" value="TreeGrafter"/>
</dbReference>
<evidence type="ECO:0000256" key="13">
    <source>
        <dbReference type="SAM" id="MobiDB-lite"/>
    </source>
</evidence>
<dbReference type="GO" id="GO:0004366">
    <property type="term" value="F:glycerol-3-phosphate O-acyltransferase activity"/>
    <property type="evidence" value="ECO:0007669"/>
    <property type="project" value="TreeGrafter"/>
</dbReference>
<dbReference type="GO" id="GO:0019432">
    <property type="term" value="P:triglyceride biosynthetic process"/>
    <property type="evidence" value="ECO:0007669"/>
    <property type="project" value="TreeGrafter"/>
</dbReference>
<comment type="subcellular location">
    <subcellularLocation>
        <location evidence="1">Membrane</location>
    </subcellularLocation>
</comment>
<dbReference type="AlphaFoldDB" id="A0AAV8ULE4"/>
<dbReference type="EMBL" id="JAMWBK010000007">
    <property type="protein sequence ID" value="KAJ8903375.1"/>
    <property type="molecule type" value="Genomic_DNA"/>
</dbReference>
<evidence type="ECO:0000256" key="12">
    <source>
        <dbReference type="ARBA" id="ARBA00023315"/>
    </source>
</evidence>
<evidence type="ECO:0000256" key="6">
    <source>
        <dbReference type="ARBA" id="ARBA00022692"/>
    </source>
</evidence>
<evidence type="ECO:0000256" key="2">
    <source>
        <dbReference type="ARBA" id="ARBA00005189"/>
    </source>
</evidence>
<evidence type="ECO:0000256" key="10">
    <source>
        <dbReference type="ARBA" id="ARBA00023209"/>
    </source>
</evidence>
<keyword evidence="12" id="KW-0012">Acyltransferase</keyword>
<proteinExistence type="inferred from homology"/>